<gene>
    <name evidence="2" type="ORF">SDC9_33080</name>
</gene>
<dbReference type="EMBL" id="VSSQ01000233">
    <property type="protein sequence ID" value="MPL87087.1"/>
    <property type="molecule type" value="Genomic_DNA"/>
</dbReference>
<reference evidence="2" key="1">
    <citation type="submission" date="2019-08" db="EMBL/GenBank/DDBJ databases">
        <authorList>
            <person name="Kucharzyk K."/>
            <person name="Murdoch R.W."/>
            <person name="Higgins S."/>
            <person name="Loffler F."/>
        </authorList>
    </citation>
    <scope>NUCLEOTIDE SEQUENCE</scope>
</reference>
<name>A0A644V7A5_9ZZZZ</name>
<dbReference type="SMART" id="SM00245">
    <property type="entry name" value="TSPc"/>
    <property type="match status" value="1"/>
</dbReference>
<dbReference type="GO" id="GO:0007165">
    <property type="term" value="P:signal transduction"/>
    <property type="evidence" value="ECO:0007669"/>
    <property type="project" value="TreeGrafter"/>
</dbReference>
<dbReference type="GO" id="GO:0008236">
    <property type="term" value="F:serine-type peptidase activity"/>
    <property type="evidence" value="ECO:0007669"/>
    <property type="project" value="InterPro"/>
</dbReference>
<accession>A0A644V7A5</accession>
<dbReference type="Gene3D" id="3.90.226.10">
    <property type="entry name" value="2-enoyl-CoA Hydratase, Chain A, domain 1"/>
    <property type="match status" value="1"/>
</dbReference>
<dbReference type="InterPro" id="IPR041613">
    <property type="entry name" value="Pept_S41_N"/>
</dbReference>
<dbReference type="InterPro" id="IPR036034">
    <property type="entry name" value="PDZ_sf"/>
</dbReference>
<feature type="domain" description="Tail specific protease" evidence="1">
    <location>
        <begin position="235"/>
        <end position="446"/>
    </location>
</feature>
<dbReference type="Gene3D" id="2.30.42.10">
    <property type="match status" value="1"/>
</dbReference>
<sequence>MTKLGISFAIHPILKIFRTSFRFLIGPAAYSILKNRYICVFLIKPDNKMNKRNKLYLSLLIFTLASIFSSCGKEEEQLVEDNNNKQYPENSWIERTMRNKYYWYKEMPEFGSLKFDADAETFFKSLLSTKDGKEGYFYSYIESTTPVTRGIYQTTYSYGFDYTLYRMSNTEFVAHILYVAPDSPASQAGIKRGDWIVTMDGAYITEQNYKTLYGGKSMELQLAVYNPVSDKLDVGKKVQIDTAREIVDNPVYFNKVIDWGGRKVGYLVYNHFSSGKTDNDKSFDKDMLARFKDFKTAGVNEFVLDLRYNNGGSLSCAQLLSTMLAPQSALGKTMCTLEYNDKQRPQNINIALNSSLIADGANLNLQTLYVLVTETSASASELVINSLKPYMNVVIIGMQTEGKNVGSETYTDDAYDWKLHPIVCKLFNSQNKSDYEKGFTPDYKLDEATELDQFLEFGNTNELLLNAALRIIDGSYTQATTKSATFFTQNLQKVSGSLDRKATPGVVIDIETGQE</sequence>
<dbReference type="PANTHER" id="PTHR32060:SF30">
    <property type="entry name" value="CARBOXY-TERMINAL PROCESSING PROTEASE CTPA"/>
    <property type="match status" value="1"/>
</dbReference>
<dbReference type="Pfam" id="PF18294">
    <property type="entry name" value="Pept_S41_N"/>
    <property type="match status" value="1"/>
</dbReference>
<dbReference type="AlphaFoldDB" id="A0A644V7A5"/>
<dbReference type="InterPro" id="IPR029045">
    <property type="entry name" value="ClpP/crotonase-like_dom_sf"/>
</dbReference>
<dbReference type="InterPro" id="IPR005151">
    <property type="entry name" value="Tail-specific_protease"/>
</dbReference>
<evidence type="ECO:0000259" key="1">
    <source>
        <dbReference type="SMART" id="SM00245"/>
    </source>
</evidence>
<dbReference type="SUPFAM" id="SSF52096">
    <property type="entry name" value="ClpP/crotonase"/>
    <property type="match status" value="1"/>
</dbReference>
<dbReference type="Gene3D" id="3.30.750.170">
    <property type="match status" value="1"/>
</dbReference>
<proteinExistence type="predicted"/>
<dbReference type="GO" id="GO:0006508">
    <property type="term" value="P:proteolysis"/>
    <property type="evidence" value="ECO:0007669"/>
    <property type="project" value="InterPro"/>
</dbReference>
<organism evidence="2">
    <name type="scientific">bioreactor metagenome</name>
    <dbReference type="NCBI Taxonomy" id="1076179"/>
    <lineage>
        <taxon>unclassified sequences</taxon>
        <taxon>metagenomes</taxon>
        <taxon>ecological metagenomes</taxon>
    </lineage>
</organism>
<dbReference type="CDD" id="cd07561">
    <property type="entry name" value="Peptidase_S41_CPP_like"/>
    <property type="match status" value="1"/>
</dbReference>
<comment type="caution">
    <text evidence="2">The sequence shown here is derived from an EMBL/GenBank/DDBJ whole genome shotgun (WGS) entry which is preliminary data.</text>
</comment>
<dbReference type="GO" id="GO:0030288">
    <property type="term" value="C:outer membrane-bounded periplasmic space"/>
    <property type="evidence" value="ECO:0007669"/>
    <property type="project" value="TreeGrafter"/>
</dbReference>
<evidence type="ECO:0000313" key="2">
    <source>
        <dbReference type="EMBL" id="MPL87087.1"/>
    </source>
</evidence>
<dbReference type="GO" id="GO:0004175">
    <property type="term" value="F:endopeptidase activity"/>
    <property type="evidence" value="ECO:0007669"/>
    <property type="project" value="TreeGrafter"/>
</dbReference>
<dbReference type="PANTHER" id="PTHR32060">
    <property type="entry name" value="TAIL-SPECIFIC PROTEASE"/>
    <property type="match status" value="1"/>
</dbReference>
<protein>
    <recommendedName>
        <fullName evidence="1">Tail specific protease domain-containing protein</fullName>
    </recommendedName>
</protein>
<dbReference type="Pfam" id="PF03572">
    <property type="entry name" value="Peptidase_S41"/>
    <property type="match status" value="1"/>
</dbReference>
<dbReference type="SUPFAM" id="SSF50156">
    <property type="entry name" value="PDZ domain-like"/>
    <property type="match status" value="1"/>
</dbReference>